<keyword evidence="2" id="KW-1185">Reference proteome</keyword>
<reference evidence="3" key="2">
    <citation type="submission" date="2015-08" db="UniProtKB">
        <authorList>
            <consortium name="WormBaseParasite"/>
        </authorList>
    </citation>
    <scope>IDENTIFICATION</scope>
</reference>
<proteinExistence type="predicted"/>
<evidence type="ECO:0000313" key="2">
    <source>
        <dbReference type="Proteomes" id="UP000035680"/>
    </source>
</evidence>
<reference evidence="2" key="1">
    <citation type="submission" date="2014-07" db="EMBL/GenBank/DDBJ databases">
        <authorList>
            <person name="Martin A.A"/>
            <person name="De Silva N."/>
        </authorList>
    </citation>
    <scope>NUCLEOTIDE SEQUENCE</scope>
</reference>
<dbReference type="AlphaFoldDB" id="A0A0K0FKB8"/>
<sequence>MIYQPSHSPESSLNKSISPESSIPIHIQSNSNPLDHKNVYNSRSSFIFPTSLQKTDNKNIEETNTNSNSKYIFSKSDCFNCIDIFDFEQDEQQLDIGYNNSDQGSSNDCYFSDDCESDFEGNQNYIENIYKCFDSNIDYDWGFEERTRPNEFSDVGDIIGYAKLVKAQRDAAMGELDALLSQIDSVFGVIKKGFNIKKNQNNFSG</sequence>
<evidence type="ECO:0000256" key="1">
    <source>
        <dbReference type="SAM" id="MobiDB-lite"/>
    </source>
</evidence>
<dbReference type="Proteomes" id="UP000035680">
    <property type="component" value="Unassembled WGS sequence"/>
</dbReference>
<organism evidence="2 3">
    <name type="scientific">Strongyloides venezuelensis</name>
    <name type="common">Threadworm</name>
    <dbReference type="NCBI Taxonomy" id="75913"/>
    <lineage>
        <taxon>Eukaryota</taxon>
        <taxon>Metazoa</taxon>
        <taxon>Ecdysozoa</taxon>
        <taxon>Nematoda</taxon>
        <taxon>Chromadorea</taxon>
        <taxon>Rhabditida</taxon>
        <taxon>Tylenchina</taxon>
        <taxon>Panagrolaimomorpha</taxon>
        <taxon>Strongyloidoidea</taxon>
        <taxon>Strongyloididae</taxon>
        <taxon>Strongyloides</taxon>
    </lineage>
</organism>
<feature type="compositionally biased region" description="Low complexity" evidence="1">
    <location>
        <begin position="16"/>
        <end position="25"/>
    </location>
</feature>
<feature type="compositionally biased region" description="Polar residues" evidence="1">
    <location>
        <begin position="1"/>
        <end position="15"/>
    </location>
</feature>
<accession>A0A0K0FKB8</accession>
<protein>
    <submittedName>
        <fullName evidence="3">Uncharacterized protein</fullName>
    </submittedName>
</protein>
<evidence type="ECO:0000313" key="3">
    <source>
        <dbReference type="WBParaSite" id="SVE_0948200.1"/>
    </source>
</evidence>
<dbReference type="WBParaSite" id="SVE_0948200.1">
    <property type="protein sequence ID" value="SVE_0948200.1"/>
    <property type="gene ID" value="SVE_0948200"/>
</dbReference>
<feature type="region of interest" description="Disordered" evidence="1">
    <location>
        <begin position="1"/>
        <end position="25"/>
    </location>
</feature>
<name>A0A0K0FKB8_STRVS</name>